<protein>
    <submittedName>
        <fullName evidence="1">Uncharacterized protein</fullName>
    </submittedName>
</protein>
<dbReference type="Proteomes" id="UP000041314">
    <property type="component" value="Unassembled WGS sequence"/>
</dbReference>
<reference evidence="1 2" key="1">
    <citation type="submission" date="2015-03" db="EMBL/GenBank/DDBJ databases">
        <authorList>
            <consortium name="Pathogen Informatics"/>
        </authorList>
    </citation>
    <scope>NUCLEOTIDE SEQUENCE [LARGE SCALE GENOMIC DNA]</scope>
    <source>
        <strain evidence="1 2">A1104</strain>
    </source>
</reference>
<name>A0A655EQU8_SALET</name>
<evidence type="ECO:0000313" key="1">
    <source>
        <dbReference type="EMBL" id="CNV30127.1"/>
    </source>
</evidence>
<gene>
    <name evidence="1" type="ORF">ERS008198_04965</name>
</gene>
<dbReference type="AlphaFoldDB" id="A0A655EQU8"/>
<proteinExistence type="predicted"/>
<accession>A0A655EQU8</accession>
<dbReference type="EMBL" id="CQPA01000088">
    <property type="protein sequence ID" value="CNV30127.1"/>
    <property type="molecule type" value="Genomic_DNA"/>
</dbReference>
<evidence type="ECO:0000313" key="2">
    <source>
        <dbReference type="Proteomes" id="UP000041314"/>
    </source>
</evidence>
<organism evidence="1 2">
    <name type="scientific">Salmonella enterica subsp. enterica serovar Bovismorbificans</name>
    <dbReference type="NCBI Taxonomy" id="58097"/>
    <lineage>
        <taxon>Bacteria</taxon>
        <taxon>Pseudomonadati</taxon>
        <taxon>Pseudomonadota</taxon>
        <taxon>Gammaproteobacteria</taxon>
        <taxon>Enterobacterales</taxon>
        <taxon>Enterobacteriaceae</taxon>
        <taxon>Salmonella</taxon>
    </lineage>
</organism>
<sequence length="57" mass="6452">MLHHQTHMMIIEVDTAFHRLLDGVPVGLFKTLLRAGSHFQKSTILRVKALQDGLSNQ</sequence>